<feature type="region of interest" description="Disordered" evidence="1">
    <location>
        <begin position="141"/>
        <end position="167"/>
    </location>
</feature>
<gene>
    <name evidence="2" type="ORF">MCOS_LOCUS3923</name>
</gene>
<sequence length="167" mass="18450">MKEIKKLGRRIEEADRRYEALFNYSPTNERHQGVVDGTKAEASCSATFTAKAVEAPLVFGLKAASRAQRQIGKAMKAGQATRAAFTAANATRRTLKMATKSLIFVDVIFTAWEFASLIKDWKTRDPTEGDIDVLIEQLQHARESEGNANPPRGHPFPYSNSPKALAL</sequence>
<reference evidence="2 3" key="1">
    <citation type="submission" date="2018-10" db="EMBL/GenBank/DDBJ databases">
        <authorList>
            <consortium name="Pathogen Informatics"/>
        </authorList>
    </citation>
    <scope>NUCLEOTIDE SEQUENCE [LARGE SCALE GENOMIC DNA]</scope>
</reference>
<feature type="compositionally biased region" description="Polar residues" evidence="1">
    <location>
        <begin position="158"/>
        <end position="167"/>
    </location>
</feature>
<protein>
    <submittedName>
        <fullName evidence="2">Uncharacterized protein</fullName>
    </submittedName>
</protein>
<dbReference type="Proteomes" id="UP000267029">
    <property type="component" value="Unassembled WGS sequence"/>
</dbReference>
<keyword evidence="3" id="KW-1185">Reference proteome</keyword>
<evidence type="ECO:0000313" key="3">
    <source>
        <dbReference type="Proteomes" id="UP000267029"/>
    </source>
</evidence>
<dbReference type="AlphaFoldDB" id="A0A0R3UAH4"/>
<name>A0A0R3UAH4_MESCO</name>
<evidence type="ECO:0000256" key="1">
    <source>
        <dbReference type="SAM" id="MobiDB-lite"/>
    </source>
</evidence>
<proteinExistence type="predicted"/>
<dbReference type="EMBL" id="UXSR01001106">
    <property type="protein sequence ID" value="VDD77920.1"/>
    <property type="molecule type" value="Genomic_DNA"/>
</dbReference>
<accession>A0A0R3UAH4</accession>
<evidence type="ECO:0000313" key="2">
    <source>
        <dbReference type="EMBL" id="VDD77920.1"/>
    </source>
</evidence>
<organism evidence="2 3">
    <name type="scientific">Mesocestoides corti</name>
    <name type="common">Flatworm</name>
    <dbReference type="NCBI Taxonomy" id="53468"/>
    <lineage>
        <taxon>Eukaryota</taxon>
        <taxon>Metazoa</taxon>
        <taxon>Spiralia</taxon>
        <taxon>Lophotrochozoa</taxon>
        <taxon>Platyhelminthes</taxon>
        <taxon>Cestoda</taxon>
        <taxon>Eucestoda</taxon>
        <taxon>Cyclophyllidea</taxon>
        <taxon>Mesocestoididae</taxon>
        <taxon>Mesocestoides</taxon>
    </lineage>
</organism>